<dbReference type="AlphaFoldDB" id="A0A0N5AYN1"/>
<protein>
    <submittedName>
        <fullName evidence="2">Ovule protein</fullName>
    </submittedName>
</protein>
<name>A0A0N5AYN1_9BILA</name>
<dbReference type="WBParaSite" id="SMUV_0001007701-mRNA-1">
    <property type="protein sequence ID" value="SMUV_0001007701-mRNA-1"/>
    <property type="gene ID" value="SMUV_0001007701"/>
</dbReference>
<accession>A0A0N5AYN1</accession>
<sequence length="86" mass="10187">MMRQHVGWECHMSSCKMNLTIPKIKMQDVTGVVRLFVKSHIPVFCVLPFIPLLRRCLYHRRCQQPALQYHDLMAHGYECDLKSSER</sequence>
<evidence type="ECO:0000313" key="1">
    <source>
        <dbReference type="Proteomes" id="UP000046393"/>
    </source>
</evidence>
<dbReference type="Proteomes" id="UP000046393">
    <property type="component" value="Unplaced"/>
</dbReference>
<proteinExistence type="predicted"/>
<keyword evidence="1" id="KW-1185">Reference proteome</keyword>
<evidence type="ECO:0000313" key="2">
    <source>
        <dbReference type="WBParaSite" id="SMUV_0001007701-mRNA-1"/>
    </source>
</evidence>
<organism evidence="1 2">
    <name type="scientific">Syphacia muris</name>
    <dbReference type="NCBI Taxonomy" id="451379"/>
    <lineage>
        <taxon>Eukaryota</taxon>
        <taxon>Metazoa</taxon>
        <taxon>Ecdysozoa</taxon>
        <taxon>Nematoda</taxon>
        <taxon>Chromadorea</taxon>
        <taxon>Rhabditida</taxon>
        <taxon>Spirurina</taxon>
        <taxon>Oxyuridomorpha</taxon>
        <taxon>Oxyuroidea</taxon>
        <taxon>Oxyuridae</taxon>
        <taxon>Syphacia</taxon>
    </lineage>
</organism>
<reference evidence="2" key="1">
    <citation type="submission" date="2017-02" db="UniProtKB">
        <authorList>
            <consortium name="WormBaseParasite"/>
        </authorList>
    </citation>
    <scope>IDENTIFICATION</scope>
</reference>